<dbReference type="AlphaFoldDB" id="A0A8S9K3N3"/>
<accession>A0A8S9K3N3</accession>
<organism evidence="1">
    <name type="scientific">Brassica cretica</name>
    <name type="common">Mustard</name>
    <dbReference type="NCBI Taxonomy" id="69181"/>
    <lineage>
        <taxon>Eukaryota</taxon>
        <taxon>Viridiplantae</taxon>
        <taxon>Streptophyta</taxon>
        <taxon>Embryophyta</taxon>
        <taxon>Tracheophyta</taxon>
        <taxon>Spermatophyta</taxon>
        <taxon>Magnoliopsida</taxon>
        <taxon>eudicotyledons</taxon>
        <taxon>Gunneridae</taxon>
        <taxon>Pentapetalae</taxon>
        <taxon>rosids</taxon>
        <taxon>malvids</taxon>
        <taxon>Brassicales</taxon>
        <taxon>Brassicaceae</taxon>
        <taxon>Brassiceae</taxon>
        <taxon>Brassica</taxon>
    </lineage>
</organism>
<dbReference type="EMBL" id="QGKY02000190">
    <property type="protein sequence ID" value="KAF2588358.1"/>
    <property type="molecule type" value="Genomic_DNA"/>
</dbReference>
<comment type="caution">
    <text evidence="1">The sequence shown here is derived from an EMBL/GenBank/DDBJ whole genome shotgun (WGS) entry which is preliminary data.</text>
</comment>
<protein>
    <submittedName>
        <fullName evidence="1">Uncharacterized protein</fullName>
    </submittedName>
</protein>
<gene>
    <name evidence="1" type="ORF">F2Q70_00041019</name>
</gene>
<evidence type="ECO:0000313" key="1">
    <source>
        <dbReference type="EMBL" id="KAF2588358.1"/>
    </source>
</evidence>
<reference evidence="1" key="1">
    <citation type="submission" date="2019-12" db="EMBL/GenBank/DDBJ databases">
        <title>Genome sequencing and annotation of Brassica cretica.</title>
        <authorList>
            <person name="Studholme D.J."/>
            <person name="Sarris P.F."/>
        </authorList>
    </citation>
    <scope>NUCLEOTIDE SEQUENCE</scope>
    <source>
        <strain evidence="1">PFS-102/07</strain>
        <tissue evidence="1">Leaf</tissue>
    </source>
</reference>
<name>A0A8S9K3N3_BRACR</name>
<sequence>MFWLLRDDTVQSPGSEGRHIPLSCPVWKLKLLLLYKIPSSQDYKSLTRYILELCFNIAAELYATSKAVLKGSSTTLEKRKCLSCVSLTTCADVGFLQLPL</sequence>
<proteinExistence type="predicted"/>